<dbReference type="PIRSF" id="PIRSF005962">
    <property type="entry name" value="Pept_M20D_amidohydro"/>
    <property type="match status" value="1"/>
</dbReference>
<dbReference type="SUPFAM" id="SSF53187">
    <property type="entry name" value="Zn-dependent exopeptidases"/>
    <property type="match status" value="1"/>
</dbReference>
<keyword evidence="3" id="KW-0479">Metal-binding</keyword>
<feature type="region of interest" description="Disordered" evidence="4">
    <location>
        <begin position="440"/>
        <end position="459"/>
    </location>
</feature>
<feature type="compositionally biased region" description="Low complexity" evidence="4">
    <location>
        <begin position="440"/>
        <end position="453"/>
    </location>
</feature>
<feature type="binding site" evidence="3">
    <location>
        <position position="410"/>
    </location>
    <ligand>
        <name>Mn(2+)</name>
        <dbReference type="ChEBI" id="CHEBI:29035"/>
        <label>2</label>
    </ligand>
</feature>
<dbReference type="GO" id="GO:0016787">
    <property type="term" value="F:hydrolase activity"/>
    <property type="evidence" value="ECO:0007669"/>
    <property type="project" value="UniProtKB-KW"/>
</dbReference>
<keyword evidence="5" id="KW-0732">Signal</keyword>
<dbReference type="SUPFAM" id="SSF55031">
    <property type="entry name" value="Bacterial exopeptidase dimerisation domain"/>
    <property type="match status" value="1"/>
</dbReference>
<feature type="domain" description="Peptidase M20 dimerisation" evidence="6">
    <location>
        <begin position="226"/>
        <end position="322"/>
    </location>
</feature>
<feature type="chain" id="PRO_5005188920" description="Peptidase M20 dimerisation domain-containing protein" evidence="5">
    <location>
        <begin position="26"/>
        <end position="459"/>
    </location>
</feature>
<feature type="binding site" evidence="3">
    <location>
        <position position="141"/>
    </location>
    <ligand>
        <name>Mn(2+)</name>
        <dbReference type="ChEBI" id="CHEBI:29035"/>
        <label>2</label>
    </ligand>
</feature>
<dbReference type="PhylomeDB" id="A0A0G4FQ88"/>
<reference evidence="7" key="1">
    <citation type="submission" date="2014-11" db="EMBL/GenBank/DDBJ databases">
        <authorList>
            <person name="Otto D Thomas"/>
            <person name="Naeem Raeece"/>
        </authorList>
    </citation>
    <scope>NUCLEOTIDE SEQUENCE</scope>
</reference>
<dbReference type="InterPro" id="IPR002933">
    <property type="entry name" value="Peptidase_M20"/>
</dbReference>
<dbReference type="PANTHER" id="PTHR11014">
    <property type="entry name" value="PEPTIDASE M20 FAMILY MEMBER"/>
    <property type="match status" value="1"/>
</dbReference>
<feature type="binding site" evidence="3">
    <location>
        <position position="143"/>
    </location>
    <ligand>
        <name>Mn(2+)</name>
        <dbReference type="ChEBI" id="CHEBI:29035"/>
        <label>2</label>
    </ligand>
</feature>
<dbReference type="AlphaFoldDB" id="A0A0G4FQ88"/>
<dbReference type="Pfam" id="PF07687">
    <property type="entry name" value="M20_dimer"/>
    <property type="match status" value="1"/>
</dbReference>
<dbReference type="NCBIfam" id="TIGR01891">
    <property type="entry name" value="amidohydrolases"/>
    <property type="match status" value="1"/>
</dbReference>
<dbReference type="Gene3D" id="3.40.630.10">
    <property type="entry name" value="Zn peptidases"/>
    <property type="match status" value="1"/>
</dbReference>
<dbReference type="PANTHER" id="PTHR11014:SF63">
    <property type="entry name" value="METALLOPEPTIDASE, PUTATIVE (AFU_ORTHOLOGUE AFUA_6G09600)-RELATED"/>
    <property type="match status" value="1"/>
</dbReference>
<dbReference type="Pfam" id="PF01546">
    <property type="entry name" value="Peptidase_M20"/>
    <property type="match status" value="1"/>
</dbReference>
<feature type="binding site" evidence="3">
    <location>
        <position position="179"/>
    </location>
    <ligand>
        <name>Mn(2+)</name>
        <dbReference type="ChEBI" id="CHEBI:29035"/>
        <label>2</label>
    </ligand>
</feature>
<evidence type="ECO:0000313" key="7">
    <source>
        <dbReference type="EMBL" id="CEM16604.1"/>
    </source>
</evidence>
<proteinExistence type="inferred from homology"/>
<evidence type="ECO:0000256" key="2">
    <source>
        <dbReference type="ARBA" id="ARBA00022801"/>
    </source>
</evidence>
<gene>
    <name evidence="7" type="ORF">Cvel_18233</name>
</gene>
<dbReference type="InterPro" id="IPR017439">
    <property type="entry name" value="Amidohydrolase"/>
</dbReference>
<comment type="similarity">
    <text evidence="1">Belongs to the peptidase M20 family.</text>
</comment>
<dbReference type="InterPro" id="IPR011650">
    <property type="entry name" value="Peptidase_M20_dimer"/>
</dbReference>
<dbReference type="EMBL" id="CDMZ01000549">
    <property type="protein sequence ID" value="CEM16604.1"/>
    <property type="molecule type" value="Genomic_DNA"/>
</dbReference>
<dbReference type="VEuPathDB" id="CryptoDB:Cvel_18233"/>
<dbReference type="FunFam" id="3.30.70.360:FF:000001">
    <property type="entry name" value="N-acetyldiaminopimelate deacetylase"/>
    <property type="match status" value="1"/>
</dbReference>
<keyword evidence="3" id="KW-0464">Manganese</keyword>
<organism evidence="7">
    <name type="scientific">Chromera velia CCMP2878</name>
    <dbReference type="NCBI Taxonomy" id="1169474"/>
    <lineage>
        <taxon>Eukaryota</taxon>
        <taxon>Sar</taxon>
        <taxon>Alveolata</taxon>
        <taxon>Colpodellida</taxon>
        <taxon>Chromeraceae</taxon>
        <taxon>Chromera</taxon>
    </lineage>
</organism>
<sequence length="459" mass="48882">MPGVTAVSSALSVLALLCTLPCRGAAPPFENIFKVTNNDEFRSWIVEKRRYIHQRPETMYEEFGTSEFIQSTLRDLGVPFTTGWGKNVHGDPSVNGTGVVAHIGSGNPPCVALRADIDALPILEDTGLPFASQTPGKMHACGHDSHTSMLLGAARYLKELNDREPLKGTVRLIFQPAEEGGAGAKMMREEGVLSLHPPVQRIFGIHVWPNHPTGTINSNPGTIMAGASEFFITIRGRGGHAAMPHLNVDPVPAAAALISAFQTVVSREISPLDSRVISITTLKGGHATNVIPSEVVLGGTHRALTQEAMESTKQRIIEMSESMAGVYGCSAGVEFTRNPYPPTVNDPELFKLLQKVGGAASTKGKVNEIEPTMGGEDFSFFQESVPGLFVFIGQGSGLESMGRPTTAALHNPQFTLDEAVLPRGSALHSLLALASLDELSTSSSGSTTSSTTSMRSEDL</sequence>
<protein>
    <recommendedName>
        <fullName evidence="6">Peptidase M20 dimerisation domain-containing protein</fullName>
    </recommendedName>
</protein>
<evidence type="ECO:0000256" key="1">
    <source>
        <dbReference type="ARBA" id="ARBA00006153"/>
    </source>
</evidence>
<accession>A0A0G4FQ88</accession>
<evidence type="ECO:0000256" key="4">
    <source>
        <dbReference type="SAM" id="MobiDB-lite"/>
    </source>
</evidence>
<dbReference type="Gene3D" id="3.30.70.360">
    <property type="match status" value="1"/>
</dbReference>
<comment type="cofactor">
    <cofactor evidence="3">
        <name>Mn(2+)</name>
        <dbReference type="ChEBI" id="CHEBI:29035"/>
    </cofactor>
    <text evidence="3">The Mn(2+) ion enhances activity.</text>
</comment>
<evidence type="ECO:0000256" key="3">
    <source>
        <dbReference type="PIRSR" id="PIRSR005962-1"/>
    </source>
</evidence>
<feature type="signal peptide" evidence="5">
    <location>
        <begin position="1"/>
        <end position="25"/>
    </location>
</feature>
<name>A0A0G4FQ88_9ALVE</name>
<feature type="binding site" evidence="3">
    <location>
        <position position="206"/>
    </location>
    <ligand>
        <name>Mn(2+)</name>
        <dbReference type="ChEBI" id="CHEBI:29035"/>
        <label>2</label>
    </ligand>
</feature>
<dbReference type="InterPro" id="IPR036264">
    <property type="entry name" value="Bact_exopeptidase_dim_dom"/>
</dbReference>
<dbReference type="GO" id="GO:0046872">
    <property type="term" value="F:metal ion binding"/>
    <property type="evidence" value="ECO:0007669"/>
    <property type="project" value="UniProtKB-KW"/>
</dbReference>
<keyword evidence="2" id="KW-0378">Hydrolase</keyword>
<evidence type="ECO:0000259" key="6">
    <source>
        <dbReference type="Pfam" id="PF07687"/>
    </source>
</evidence>
<evidence type="ECO:0000256" key="5">
    <source>
        <dbReference type="SAM" id="SignalP"/>
    </source>
</evidence>